<dbReference type="GO" id="GO:0005886">
    <property type="term" value="C:plasma membrane"/>
    <property type="evidence" value="ECO:0007669"/>
    <property type="project" value="InterPro"/>
</dbReference>
<feature type="transmembrane region" description="Helical" evidence="5">
    <location>
        <begin position="480"/>
        <end position="505"/>
    </location>
</feature>
<dbReference type="InterPro" id="IPR006726">
    <property type="entry name" value="PHBA_efflux_AaeB/fusaric-R"/>
</dbReference>
<dbReference type="AlphaFoldDB" id="A0A4U8YNJ8"/>
<dbReference type="RefSeq" id="WP_180140715.1">
    <property type="nucleotide sequence ID" value="NZ_CAADHO010000004.1"/>
</dbReference>
<evidence type="ECO:0000256" key="1">
    <source>
        <dbReference type="ARBA" id="ARBA00004141"/>
    </source>
</evidence>
<accession>A0A4U8YNJ8</accession>
<dbReference type="Pfam" id="PF04632">
    <property type="entry name" value="FUSC"/>
    <property type="match status" value="1"/>
</dbReference>
<sequence length="629" mass="68293">MQIRQAGYAFRTGLAVAGALYASLWLGLENPYWAPTTILVVEGMNYGAVSDKLFKRLAGNIAGTLAGLFLVGLLSQTGLVYALACGSLAMLGTYAMLETRHPQFWRWAVVAAGLVTLTHVNAPILAFYLAVDRVCGVSIGLVAAALSHQLVLPRYAGEDYRNNLCRLIEKLSALSGQRADQVVQGSVSPLLQPGELCGGVALLRDELRHACRDTNAFRRKRLSHERVLAILDDLAAHLTLICTEPPSASFDVTSRSLSACYLRSLANRLHTLRSEFPCRGDASCQRHDDNDAGPVPSKPFQGPWCELISLAHECMDRLEYETRRCFLTEDTTADCMQKAYHPMREDPYGGPFHSAWKALLAGGATTLGMVLWRFTGWPGGSAIPLLATLQIIFCTAGPALTLPFVVVIQFAAMVLSALLLFFVLPVIHSTEFFFLVIASIFTFWGWLMHAPNPRVRGLGMLVGVLMNSCAYSYAATMASFAVVTSYAWCMAGGTLVSGLLIALFYPSSPKRRFQRHASCCFEQIRLALATPLPHESMEKLGIARQHAQLMSAWAGPASRGVCPTLANHAAMAALAAECLSRSLAHGLAFDKGALNRDGAMDGASMQASTELHRIYRDHAGQLALTHMPS</sequence>
<organism evidence="6 7">
    <name type="scientific">Desulfoluna butyratoxydans</name>
    <dbReference type="NCBI Taxonomy" id="231438"/>
    <lineage>
        <taxon>Bacteria</taxon>
        <taxon>Pseudomonadati</taxon>
        <taxon>Thermodesulfobacteriota</taxon>
        <taxon>Desulfobacteria</taxon>
        <taxon>Desulfobacterales</taxon>
        <taxon>Desulfolunaceae</taxon>
        <taxon>Desulfoluna</taxon>
    </lineage>
</organism>
<evidence type="ECO:0000313" key="6">
    <source>
        <dbReference type="EMBL" id="VFQ44799.1"/>
    </source>
</evidence>
<reference evidence="6 7" key="1">
    <citation type="submission" date="2019-03" db="EMBL/GenBank/DDBJ databases">
        <authorList>
            <person name="Nijsse B."/>
        </authorList>
    </citation>
    <scope>NUCLEOTIDE SEQUENCE [LARGE SCALE GENOMIC DNA]</scope>
    <source>
        <strain evidence="6">Desulfoluna butyratoxydans MSL71</strain>
    </source>
</reference>
<dbReference type="EMBL" id="CAADHO010000004">
    <property type="protein sequence ID" value="VFQ44799.1"/>
    <property type="molecule type" value="Genomic_DNA"/>
</dbReference>
<evidence type="ECO:0000256" key="3">
    <source>
        <dbReference type="ARBA" id="ARBA00022989"/>
    </source>
</evidence>
<feature type="transmembrane region" description="Helical" evidence="5">
    <location>
        <begin position="104"/>
        <end position="131"/>
    </location>
</feature>
<proteinExistence type="predicted"/>
<keyword evidence="4 5" id="KW-0472">Membrane</keyword>
<protein>
    <submittedName>
        <fullName evidence="6">Para-hydroxybenzoic acid efflux pump subunit aaeb/fusaric acid resistance protein</fullName>
    </submittedName>
</protein>
<feature type="transmembrane region" description="Helical" evidence="5">
    <location>
        <begin position="457"/>
        <end position="474"/>
    </location>
</feature>
<evidence type="ECO:0000256" key="5">
    <source>
        <dbReference type="SAM" id="Phobius"/>
    </source>
</evidence>
<feature type="transmembrane region" description="Helical" evidence="5">
    <location>
        <begin position="137"/>
        <end position="156"/>
    </location>
</feature>
<keyword evidence="7" id="KW-1185">Reference proteome</keyword>
<evidence type="ECO:0000256" key="4">
    <source>
        <dbReference type="ARBA" id="ARBA00023136"/>
    </source>
</evidence>
<feature type="transmembrane region" description="Helical" evidence="5">
    <location>
        <begin position="57"/>
        <end position="74"/>
    </location>
</feature>
<evidence type="ECO:0000313" key="7">
    <source>
        <dbReference type="Proteomes" id="UP000507962"/>
    </source>
</evidence>
<comment type="subcellular location">
    <subcellularLocation>
        <location evidence="1">Membrane</location>
        <topology evidence="1">Multi-pass membrane protein</topology>
    </subcellularLocation>
</comment>
<dbReference type="PANTHER" id="PTHR47804">
    <property type="entry name" value="60S RIBOSOMAL PROTEIN L19"/>
    <property type="match status" value="1"/>
</dbReference>
<dbReference type="InterPro" id="IPR052430">
    <property type="entry name" value="IVT-Associated"/>
</dbReference>
<feature type="transmembrane region" description="Helical" evidence="5">
    <location>
        <begin position="432"/>
        <end position="450"/>
    </location>
</feature>
<dbReference type="PANTHER" id="PTHR47804:SF3">
    <property type="entry name" value="PROTEIN BRE4"/>
    <property type="match status" value="1"/>
</dbReference>
<keyword evidence="3 5" id="KW-1133">Transmembrane helix</keyword>
<keyword evidence="2 5" id="KW-0812">Transmembrane</keyword>
<feature type="transmembrane region" description="Helical" evidence="5">
    <location>
        <begin position="7"/>
        <end position="26"/>
    </location>
</feature>
<dbReference type="GO" id="GO:0022857">
    <property type="term" value="F:transmembrane transporter activity"/>
    <property type="evidence" value="ECO:0007669"/>
    <property type="project" value="InterPro"/>
</dbReference>
<feature type="transmembrane region" description="Helical" evidence="5">
    <location>
        <begin position="381"/>
        <end position="400"/>
    </location>
</feature>
<feature type="transmembrane region" description="Helical" evidence="5">
    <location>
        <begin position="407"/>
        <end position="426"/>
    </location>
</feature>
<gene>
    <name evidence="6" type="ORF">MSL71_24560</name>
</gene>
<dbReference type="Proteomes" id="UP000507962">
    <property type="component" value="Unassembled WGS sequence"/>
</dbReference>
<evidence type="ECO:0000256" key="2">
    <source>
        <dbReference type="ARBA" id="ARBA00022692"/>
    </source>
</evidence>
<name>A0A4U8YNJ8_9BACT</name>